<dbReference type="Proteomes" id="UP001596200">
    <property type="component" value="Unassembled WGS sequence"/>
</dbReference>
<dbReference type="SUPFAM" id="SSF140453">
    <property type="entry name" value="EsxAB dimer-like"/>
    <property type="match status" value="1"/>
</dbReference>
<gene>
    <name evidence="2" type="ORF">ACFP1B_14075</name>
</gene>
<dbReference type="RefSeq" id="WP_093538814.1">
    <property type="nucleotide sequence ID" value="NZ_BAAATU010000020.1"/>
</dbReference>
<accession>A0ABW1GLN2</accession>
<protein>
    <recommendedName>
        <fullName evidence="1">ESAT-6-like protein</fullName>
    </recommendedName>
</protein>
<sequence length="107" mass="12062">MPDNLTDGYILVDYGHMNNAGDDMVRQTQAIARTLSSLEAELAELRKTWYGSDADTYRQKQAAWDQAVKNMETLLNSHAALLNDISGNYKYSENSLSQMWSEIAIGR</sequence>
<proteinExistence type="inferred from homology"/>
<reference evidence="3" key="1">
    <citation type="journal article" date="2019" name="Int. J. Syst. Evol. Microbiol.">
        <title>The Global Catalogue of Microorganisms (GCM) 10K type strain sequencing project: providing services to taxonomists for standard genome sequencing and annotation.</title>
        <authorList>
            <consortium name="The Broad Institute Genomics Platform"/>
            <consortium name="The Broad Institute Genome Sequencing Center for Infectious Disease"/>
            <person name="Wu L."/>
            <person name="Ma J."/>
        </authorList>
    </citation>
    <scope>NUCLEOTIDE SEQUENCE [LARGE SCALE GENOMIC DNA]</scope>
    <source>
        <strain evidence="3">JCM 4147</strain>
    </source>
</reference>
<comment type="similarity">
    <text evidence="1">Belongs to the WXG100 family.</text>
</comment>
<keyword evidence="3" id="KW-1185">Reference proteome</keyword>
<dbReference type="EMBL" id="JBHSPU010000014">
    <property type="protein sequence ID" value="MFC5914552.1"/>
    <property type="molecule type" value="Genomic_DNA"/>
</dbReference>
<dbReference type="Gene3D" id="1.10.287.1060">
    <property type="entry name" value="ESAT-6-like"/>
    <property type="match status" value="1"/>
</dbReference>
<evidence type="ECO:0000256" key="1">
    <source>
        <dbReference type="RuleBase" id="RU362001"/>
    </source>
</evidence>
<organism evidence="2 3">
    <name type="scientific">Streptomyces pulveraceus</name>
    <dbReference type="NCBI Taxonomy" id="68258"/>
    <lineage>
        <taxon>Bacteria</taxon>
        <taxon>Bacillati</taxon>
        <taxon>Actinomycetota</taxon>
        <taxon>Actinomycetes</taxon>
        <taxon>Kitasatosporales</taxon>
        <taxon>Streptomycetaceae</taxon>
        <taxon>Streptomyces</taxon>
    </lineage>
</organism>
<evidence type="ECO:0000313" key="3">
    <source>
        <dbReference type="Proteomes" id="UP001596200"/>
    </source>
</evidence>
<evidence type="ECO:0000313" key="2">
    <source>
        <dbReference type="EMBL" id="MFC5914552.1"/>
    </source>
</evidence>
<dbReference type="InterPro" id="IPR036689">
    <property type="entry name" value="ESAT-6-like_sf"/>
</dbReference>
<dbReference type="InterPro" id="IPR010310">
    <property type="entry name" value="T7SS_ESAT-6-like"/>
</dbReference>
<name>A0ABW1GLN2_9ACTN</name>
<dbReference type="Pfam" id="PF06013">
    <property type="entry name" value="WXG100"/>
    <property type="match status" value="1"/>
</dbReference>
<comment type="caution">
    <text evidence="2">The sequence shown here is derived from an EMBL/GenBank/DDBJ whole genome shotgun (WGS) entry which is preliminary data.</text>
</comment>
<dbReference type="NCBIfam" id="TIGR03930">
    <property type="entry name" value="WXG100_ESAT6"/>
    <property type="match status" value="1"/>
</dbReference>